<dbReference type="KEGG" id="sla:SERLADRAFT_458257"/>
<proteinExistence type="predicted"/>
<dbReference type="HOGENOM" id="CLU_2135069_0_0_1"/>
<gene>
    <name evidence="2" type="ORF">SERLADRAFT_458257</name>
</gene>
<dbReference type="RefSeq" id="XP_007314146.1">
    <property type="nucleotide sequence ID" value="XM_007314084.1"/>
</dbReference>
<dbReference type="EMBL" id="GL945429">
    <property type="protein sequence ID" value="EGO29904.1"/>
    <property type="molecule type" value="Genomic_DNA"/>
</dbReference>
<reference evidence="2" key="1">
    <citation type="submission" date="2011-04" db="EMBL/GenBank/DDBJ databases">
        <title>Evolution of plant cell wall degrading machinery underlies the functional diversity of forest fungi.</title>
        <authorList>
            <consortium name="US DOE Joint Genome Institute (JGI-PGF)"/>
            <person name="Eastwood D.C."/>
            <person name="Floudas D."/>
            <person name="Binder M."/>
            <person name="Majcherczyk A."/>
            <person name="Schneider P."/>
            <person name="Aerts A."/>
            <person name="Asiegbu F.O."/>
            <person name="Baker S.E."/>
            <person name="Barry K."/>
            <person name="Bendiksby M."/>
            <person name="Blumentritt M."/>
            <person name="Coutinho P.M."/>
            <person name="Cullen D."/>
            <person name="Cullen D."/>
            <person name="Gathman A."/>
            <person name="Goodell B."/>
            <person name="Henrissat B."/>
            <person name="Ihrmark K."/>
            <person name="Kauserud H."/>
            <person name="Kohler A."/>
            <person name="LaButti K."/>
            <person name="Lapidus A."/>
            <person name="Lavin J.L."/>
            <person name="Lee Y.-H."/>
            <person name="Lindquist E."/>
            <person name="Lilly W."/>
            <person name="Lucas S."/>
            <person name="Morin E."/>
            <person name="Murat C."/>
            <person name="Oguiza J.A."/>
            <person name="Park J."/>
            <person name="Pisabarro A.G."/>
            <person name="Riley R."/>
            <person name="Rosling A."/>
            <person name="Salamov A."/>
            <person name="Schmidt O."/>
            <person name="Schmutz J."/>
            <person name="Skrede I."/>
            <person name="Stenlid J."/>
            <person name="Wiebenga A."/>
            <person name="Xie X."/>
            <person name="Kues U."/>
            <person name="Hibbett D.S."/>
            <person name="Hoffmeister D."/>
            <person name="Hogberg N."/>
            <person name="Martin F."/>
            <person name="Grigoriev I.V."/>
            <person name="Watkinson S.C."/>
        </authorList>
    </citation>
    <scope>NUCLEOTIDE SEQUENCE</scope>
    <source>
        <strain evidence="2">S7.9</strain>
    </source>
</reference>
<dbReference type="GeneID" id="18817688"/>
<feature type="compositionally biased region" description="Polar residues" evidence="1">
    <location>
        <begin position="10"/>
        <end position="25"/>
    </location>
</feature>
<dbReference type="Proteomes" id="UP000008064">
    <property type="component" value="Unassembled WGS sequence"/>
</dbReference>
<accession>F8NH47</accession>
<evidence type="ECO:0000256" key="1">
    <source>
        <dbReference type="SAM" id="MobiDB-lite"/>
    </source>
</evidence>
<protein>
    <submittedName>
        <fullName evidence="2">Uncharacterized protein</fullName>
    </submittedName>
</protein>
<dbReference type="AlphaFoldDB" id="F8NH47"/>
<feature type="region of interest" description="Disordered" evidence="1">
    <location>
        <begin position="1"/>
        <end position="31"/>
    </location>
</feature>
<name>F8NH47_SERL9</name>
<organism>
    <name type="scientific">Serpula lacrymans var. lacrymans (strain S7.9)</name>
    <name type="common">Dry rot fungus</name>
    <dbReference type="NCBI Taxonomy" id="578457"/>
    <lineage>
        <taxon>Eukaryota</taxon>
        <taxon>Fungi</taxon>
        <taxon>Dikarya</taxon>
        <taxon>Basidiomycota</taxon>
        <taxon>Agaricomycotina</taxon>
        <taxon>Agaricomycetes</taxon>
        <taxon>Agaricomycetidae</taxon>
        <taxon>Boletales</taxon>
        <taxon>Coniophorineae</taxon>
        <taxon>Serpulaceae</taxon>
        <taxon>Serpula</taxon>
    </lineage>
</organism>
<evidence type="ECO:0000313" key="2">
    <source>
        <dbReference type="EMBL" id="EGO29904.1"/>
    </source>
</evidence>
<sequence length="113" mass="12521">MECKPRSDQRTNVFMTQTPIHTQRISPDESRRPGLLCASLHLEHRQSNNEFLPDSITGMRIPINHMSSKLHCYILPGSGIGAKDTRPVRIGIHASSFLGSHLTGGTRSTTCRA</sequence>